<feature type="transmembrane region" description="Helical" evidence="5">
    <location>
        <begin position="41"/>
        <end position="59"/>
    </location>
</feature>
<evidence type="ECO:0000256" key="5">
    <source>
        <dbReference type="SAM" id="Phobius"/>
    </source>
</evidence>
<keyword evidence="4" id="KW-0648">Protein biosynthesis</keyword>
<reference evidence="8" key="1">
    <citation type="journal article" date="2023" name="Proc. Natl. Acad. Sci. U.S.A.">
        <title>Genomic and structural basis for evolution of tropane alkaloid biosynthesis.</title>
        <authorList>
            <person name="Wanga Y.-J."/>
            <person name="Taina T."/>
            <person name="Yua J.-Y."/>
            <person name="Lia J."/>
            <person name="Xua B."/>
            <person name="Chenc J."/>
            <person name="D'Auriad J.C."/>
            <person name="Huanga J.-P."/>
            <person name="Huanga S.-X."/>
        </authorList>
    </citation>
    <scope>NUCLEOTIDE SEQUENCE [LARGE SCALE GENOMIC DNA]</scope>
    <source>
        <strain evidence="8">cv. KIB-2019</strain>
    </source>
</reference>
<dbReference type="PANTHER" id="PTHR10388">
    <property type="entry name" value="EUKARYOTIC TRANSLATION INITIATION FACTOR SUI1"/>
    <property type="match status" value="1"/>
</dbReference>
<dbReference type="AlphaFoldDB" id="A0A9Q1LVE7"/>
<evidence type="ECO:0000259" key="6">
    <source>
        <dbReference type="PROSITE" id="PS50296"/>
    </source>
</evidence>
<keyword evidence="5" id="KW-1133">Transmembrane helix</keyword>
<sequence length="259" mass="29118">MPPRNRDAYLVSSVIVRKKLEAEDDIDNDATIGLMWRRKSAMLPLFSSLVSTLPGFWRAEDYIDNDEPTGIMRTALCTSIFFFGINSTGLLTNFMSDLDVQIPTAFDSFAEASADNSGAGSKDYAHIRIQQRNGRKSLTTVQGLKKEFSYNKILNDLKKEFCCNGTVVQDPEIGQVIQLQGDQQKNVCTFLVQFVSVIYIIANFLHFGFVEAGWNREERAHQNSWFLIALINFSCIVIILVLSVPEILSKLSSTELARV</sequence>
<organism evidence="7 8">
    <name type="scientific">Anisodus acutangulus</name>
    <dbReference type="NCBI Taxonomy" id="402998"/>
    <lineage>
        <taxon>Eukaryota</taxon>
        <taxon>Viridiplantae</taxon>
        <taxon>Streptophyta</taxon>
        <taxon>Embryophyta</taxon>
        <taxon>Tracheophyta</taxon>
        <taxon>Spermatophyta</taxon>
        <taxon>Magnoliopsida</taxon>
        <taxon>eudicotyledons</taxon>
        <taxon>Gunneridae</taxon>
        <taxon>Pentapetalae</taxon>
        <taxon>asterids</taxon>
        <taxon>lamiids</taxon>
        <taxon>Solanales</taxon>
        <taxon>Solanaceae</taxon>
        <taxon>Solanoideae</taxon>
        <taxon>Hyoscyameae</taxon>
        <taxon>Anisodus</taxon>
    </lineage>
</organism>
<feature type="transmembrane region" description="Helical" evidence="5">
    <location>
        <begin position="71"/>
        <end position="91"/>
    </location>
</feature>
<evidence type="ECO:0000313" key="7">
    <source>
        <dbReference type="EMBL" id="KAJ8542932.1"/>
    </source>
</evidence>
<dbReference type="PROSITE" id="PS50296">
    <property type="entry name" value="SUI1"/>
    <property type="match status" value="1"/>
</dbReference>
<evidence type="ECO:0000256" key="1">
    <source>
        <dbReference type="ARBA" id="ARBA00003130"/>
    </source>
</evidence>
<evidence type="ECO:0000256" key="4">
    <source>
        <dbReference type="ARBA" id="ARBA00022917"/>
    </source>
</evidence>
<comment type="function">
    <text evidence="1">Probably involved in translation.</text>
</comment>
<dbReference type="NCBIfam" id="TIGR01160">
    <property type="entry name" value="SUI1_MOF2"/>
    <property type="match status" value="1"/>
</dbReference>
<comment type="caution">
    <text evidence="7">The sequence shown here is derived from an EMBL/GenBank/DDBJ whole genome shotgun (WGS) entry which is preliminary data.</text>
</comment>
<dbReference type="GO" id="GO:0006417">
    <property type="term" value="P:regulation of translation"/>
    <property type="evidence" value="ECO:0007669"/>
    <property type="project" value="UniProtKB-KW"/>
</dbReference>
<accession>A0A9Q1LVE7</accession>
<dbReference type="GO" id="GO:0003743">
    <property type="term" value="F:translation initiation factor activity"/>
    <property type="evidence" value="ECO:0007669"/>
    <property type="project" value="InterPro"/>
</dbReference>
<proteinExistence type="inferred from homology"/>
<feature type="transmembrane region" description="Helical" evidence="5">
    <location>
        <begin position="225"/>
        <end position="248"/>
    </location>
</feature>
<dbReference type="Pfam" id="PF01253">
    <property type="entry name" value="SUI1"/>
    <property type="match status" value="1"/>
</dbReference>
<comment type="similarity">
    <text evidence="2">Belongs to the SUI1 family.</text>
</comment>
<dbReference type="InterPro" id="IPR036877">
    <property type="entry name" value="SUI1_dom_sf"/>
</dbReference>
<dbReference type="OrthoDB" id="10248435at2759"/>
<evidence type="ECO:0000256" key="3">
    <source>
        <dbReference type="ARBA" id="ARBA00022845"/>
    </source>
</evidence>
<dbReference type="GO" id="GO:0003729">
    <property type="term" value="F:mRNA binding"/>
    <property type="evidence" value="ECO:0007669"/>
    <property type="project" value="UniProtKB-ARBA"/>
</dbReference>
<name>A0A9Q1LVE7_9SOLA</name>
<dbReference type="FunFam" id="3.30.780.10:FF:000001">
    <property type="entry name" value="Eukaryotic translation initiation factor SUI1"/>
    <property type="match status" value="1"/>
</dbReference>
<dbReference type="InterPro" id="IPR005874">
    <property type="entry name" value="SUI1_euk"/>
</dbReference>
<dbReference type="EMBL" id="JAJAGQ010000014">
    <property type="protein sequence ID" value="KAJ8542932.1"/>
    <property type="molecule type" value="Genomic_DNA"/>
</dbReference>
<dbReference type="CDD" id="cd11566">
    <property type="entry name" value="eIF1_SUI1"/>
    <property type="match status" value="1"/>
</dbReference>
<dbReference type="Gene3D" id="3.30.780.10">
    <property type="entry name" value="SUI1-like domain"/>
    <property type="match status" value="1"/>
</dbReference>
<keyword evidence="5" id="KW-0472">Membrane</keyword>
<evidence type="ECO:0000313" key="8">
    <source>
        <dbReference type="Proteomes" id="UP001152561"/>
    </source>
</evidence>
<feature type="transmembrane region" description="Helical" evidence="5">
    <location>
        <begin position="187"/>
        <end position="205"/>
    </location>
</feature>
<feature type="domain" description="SUI1" evidence="6">
    <location>
        <begin position="125"/>
        <end position="195"/>
    </location>
</feature>
<gene>
    <name evidence="7" type="ORF">K7X08_005455</name>
</gene>
<keyword evidence="8" id="KW-1185">Reference proteome</keyword>
<dbReference type="Proteomes" id="UP001152561">
    <property type="component" value="Unassembled WGS sequence"/>
</dbReference>
<protein>
    <recommendedName>
        <fullName evidence="6">SUI1 domain-containing protein</fullName>
    </recommendedName>
</protein>
<evidence type="ECO:0000256" key="2">
    <source>
        <dbReference type="ARBA" id="ARBA00005422"/>
    </source>
</evidence>
<dbReference type="InterPro" id="IPR001950">
    <property type="entry name" value="SUI1"/>
</dbReference>
<dbReference type="SUPFAM" id="SSF55159">
    <property type="entry name" value="eIF1-like"/>
    <property type="match status" value="1"/>
</dbReference>
<keyword evidence="3" id="KW-0810">Translation regulation</keyword>
<keyword evidence="5" id="KW-0812">Transmembrane</keyword>